<accession>A0A5B9WAD9</accession>
<evidence type="ECO:0000256" key="1">
    <source>
        <dbReference type="SAM" id="MobiDB-lite"/>
    </source>
</evidence>
<dbReference type="EMBL" id="CP042997">
    <property type="protein sequence ID" value="QEH37542.1"/>
    <property type="molecule type" value="Genomic_DNA"/>
</dbReference>
<reference evidence="2 3" key="1">
    <citation type="submission" date="2019-08" db="EMBL/GenBank/DDBJ databases">
        <title>Deep-cultivation of Planctomycetes and their phenomic and genomic characterization uncovers novel biology.</title>
        <authorList>
            <person name="Wiegand S."/>
            <person name="Jogler M."/>
            <person name="Boedeker C."/>
            <person name="Pinto D."/>
            <person name="Vollmers J."/>
            <person name="Rivas-Marin E."/>
            <person name="Kohn T."/>
            <person name="Peeters S.H."/>
            <person name="Heuer A."/>
            <person name="Rast P."/>
            <person name="Oberbeckmann S."/>
            <person name="Bunk B."/>
            <person name="Jeske O."/>
            <person name="Meyerdierks A."/>
            <person name="Storesund J.E."/>
            <person name="Kallscheuer N."/>
            <person name="Luecker S."/>
            <person name="Lage O.M."/>
            <person name="Pohl T."/>
            <person name="Merkel B.J."/>
            <person name="Hornburger P."/>
            <person name="Mueller R.-W."/>
            <person name="Bruemmer F."/>
            <person name="Labrenz M."/>
            <person name="Spormann A.M."/>
            <person name="Op den Camp H."/>
            <person name="Overmann J."/>
            <person name="Amann R."/>
            <person name="Jetten M.S.M."/>
            <person name="Mascher T."/>
            <person name="Medema M.H."/>
            <person name="Devos D.P."/>
            <person name="Kaster A.-K."/>
            <person name="Ovreas L."/>
            <person name="Rohde M."/>
            <person name="Galperin M.Y."/>
            <person name="Jogler C."/>
        </authorList>
    </citation>
    <scope>NUCLEOTIDE SEQUENCE [LARGE SCALE GENOMIC DNA]</scope>
    <source>
        <strain evidence="2 3">OJF2</strain>
    </source>
</reference>
<evidence type="ECO:0008006" key="4">
    <source>
        <dbReference type="Google" id="ProtNLM"/>
    </source>
</evidence>
<feature type="region of interest" description="Disordered" evidence="1">
    <location>
        <begin position="461"/>
        <end position="482"/>
    </location>
</feature>
<dbReference type="InterPro" id="IPR013783">
    <property type="entry name" value="Ig-like_fold"/>
</dbReference>
<dbReference type="AlphaFoldDB" id="A0A5B9WAD9"/>
<proteinExistence type="predicted"/>
<dbReference type="RefSeq" id="WP_148597087.1">
    <property type="nucleotide sequence ID" value="NZ_CP042997.1"/>
</dbReference>
<gene>
    <name evidence="2" type="ORF">OJF2_61330</name>
</gene>
<organism evidence="2 3">
    <name type="scientific">Aquisphaera giovannonii</name>
    <dbReference type="NCBI Taxonomy" id="406548"/>
    <lineage>
        <taxon>Bacteria</taxon>
        <taxon>Pseudomonadati</taxon>
        <taxon>Planctomycetota</taxon>
        <taxon>Planctomycetia</taxon>
        <taxon>Isosphaerales</taxon>
        <taxon>Isosphaeraceae</taxon>
        <taxon>Aquisphaera</taxon>
    </lineage>
</organism>
<evidence type="ECO:0000313" key="2">
    <source>
        <dbReference type="EMBL" id="QEH37542.1"/>
    </source>
</evidence>
<protein>
    <recommendedName>
        <fullName evidence="4">Thioredoxin domain-containing protein</fullName>
    </recommendedName>
</protein>
<name>A0A5B9WAD9_9BACT</name>
<keyword evidence="3" id="KW-1185">Reference proteome</keyword>
<dbReference type="KEGG" id="agv:OJF2_61330"/>
<dbReference type="InterPro" id="IPR036249">
    <property type="entry name" value="Thioredoxin-like_sf"/>
</dbReference>
<feature type="compositionally biased region" description="Basic and acidic residues" evidence="1">
    <location>
        <begin position="467"/>
        <end position="478"/>
    </location>
</feature>
<dbReference type="OrthoDB" id="253784at2"/>
<sequence length="591" mass="63270">MRIASRVVSKVVPTFLVGLAAVIAWSPGTRGDDPPKKGVEGTWKLVVLAYGTDEFAVVKLEEKDGKLTGTVPSVQKQVLGNDAEIAVDPAKPDSDAVAFTLKGQGGSSRFEGRLAKDGPAAGKVLGTFAFRGEPYPALLERTTSDKVGAMSQSDMVKEYVAAAQGRDPKTKVAKLKESIRKHAGSPTLHLFYGALLEAAEDAGLAAEDVKQVVADWSREAEPYGAAWVNSVRQKALKAIGAHKPYASLAVELAQKVDKEMGETATLEERAAVVGLLARAATLAGKADIAKEAADRSAKLEAQLDEEYHKKVPPFKTQPFQGRKDGKADRVVLMELFTGAQCPPCVAADVAFDGLLTTYKPTEFIGLQYHLHIPGPDPLTNEDSIARQQYYGTEVRGTPSTFFNGHSQAGGGGPMGYSEGKYNEFKEIVENQLEGARGASIKLSADRIGDVVNIAAEATLSKKSGAPAEKKDQDGDAAKSKPRLRLALTEEAIRYVGGNKLRYHHHVVRDFPGGVEGKDVSSGSGEVKVKLNLADLKREIEEYLSKSAKTRPFPNPLPEVEFKDLSVVAFVQDDADKKILGAVSVPVKLANP</sequence>
<dbReference type="Gene3D" id="2.60.40.10">
    <property type="entry name" value="Immunoglobulins"/>
    <property type="match status" value="1"/>
</dbReference>
<dbReference type="Proteomes" id="UP000324233">
    <property type="component" value="Chromosome"/>
</dbReference>
<evidence type="ECO:0000313" key="3">
    <source>
        <dbReference type="Proteomes" id="UP000324233"/>
    </source>
</evidence>
<dbReference type="SUPFAM" id="SSF52833">
    <property type="entry name" value="Thioredoxin-like"/>
    <property type="match status" value="1"/>
</dbReference>